<dbReference type="SUPFAM" id="SSF51735">
    <property type="entry name" value="NAD(P)-binding Rossmann-fold domains"/>
    <property type="match status" value="1"/>
</dbReference>
<dbReference type="GO" id="GO:0004074">
    <property type="term" value="F:biliverdin reductase [NAD(P)H] activity"/>
    <property type="evidence" value="ECO:0007669"/>
    <property type="project" value="TreeGrafter"/>
</dbReference>
<gene>
    <name evidence="2" type="ORF">SAMN06297144_0864</name>
</gene>
<dbReference type="InterPro" id="IPR036291">
    <property type="entry name" value="NAD(P)-bd_dom_sf"/>
</dbReference>
<reference evidence="2 3" key="1">
    <citation type="submission" date="2017-07" db="EMBL/GenBank/DDBJ databases">
        <authorList>
            <person name="Sun Z.S."/>
            <person name="Albrecht U."/>
            <person name="Echele G."/>
            <person name="Lee C.C."/>
        </authorList>
    </citation>
    <scope>NUCLEOTIDE SEQUENCE [LARGE SCALE GENOMIC DNA]</scope>
    <source>
        <strain evidence="2 3">CGMCC 1.12672</strain>
    </source>
</reference>
<dbReference type="Gene3D" id="3.40.50.720">
    <property type="entry name" value="NAD(P)-binding Rossmann-like Domain"/>
    <property type="match status" value="1"/>
</dbReference>
<dbReference type="Pfam" id="PF13460">
    <property type="entry name" value="NAD_binding_10"/>
    <property type="match status" value="1"/>
</dbReference>
<sequence>MKLAVFGASGPTGLQVVRQALAAGHDVCAVTRRPEAFPMHDPGLTVAAADVTDPRAVARATMGAEAVISTYGVPYGRKPISVYSDGARSIVAAMREHGGARLVCVSSTTLAGPLPVESWWWRTIVIPTLRQVVGRTLYDDMARMEAIVRASDLNWTIVRPGGLYDVDEPTGSVSVSNERLSGRYTARADLAHVLIAEASGTNSHPRQVVEAISATGPPSPLRTFWREAFGRR</sequence>
<dbReference type="InterPro" id="IPR051606">
    <property type="entry name" value="Polyketide_Oxido-like"/>
</dbReference>
<proteinExistence type="predicted"/>
<dbReference type="EMBL" id="OBMI01000001">
    <property type="protein sequence ID" value="SOB80048.1"/>
    <property type="molecule type" value="Genomic_DNA"/>
</dbReference>
<dbReference type="InterPro" id="IPR016040">
    <property type="entry name" value="NAD(P)-bd_dom"/>
</dbReference>
<evidence type="ECO:0000259" key="1">
    <source>
        <dbReference type="Pfam" id="PF13460"/>
    </source>
</evidence>
<dbReference type="RefSeq" id="WP_097062708.1">
    <property type="nucleotide sequence ID" value="NZ_OBMI01000001.1"/>
</dbReference>
<dbReference type="PANTHER" id="PTHR43355">
    <property type="entry name" value="FLAVIN REDUCTASE (NADPH)"/>
    <property type="match status" value="1"/>
</dbReference>
<feature type="domain" description="NAD(P)-binding" evidence="1">
    <location>
        <begin position="7"/>
        <end position="196"/>
    </location>
</feature>
<dbReference type="PANTHER" id="PTHR43355:SF2">
    <property type="entry name" value="FLAVIN REDUCTASE (NADPH)"/>
    <property type="match status" value="1"/>
</dbReference>
<dbReference type="GO" id="GO:0042602">
    <property type="term" value="F:riboflavin reductase (NADPH) activity"/>
    <property type="evidence" value="ECO:0007669"/>
    <property type="project" value="TreeGrafter"/>
</dbReference>
<keyword evidence="3" id="KW-1185">Reference proteome</keyword>
<evidence type="ECO:0000313" key="2">
    <source>
        <dbReference type="EMBL" id="SOB80048.1"/>
    </source>
</evidence>
<dbReference type="AlphaFoldDB" id="A0A285QEU9"/>
<dbReference type="Proteomes" id="UP000219494">
    <property type="component" value="Unassembled WGS sequence"/>
</dbReference>
<protein>
    <submittedName>
        <fullName evidence="2">NADH-flavin reductase</fullName>
    </submittedName>
</protein>
<accession>A0A285QEU9</accession>
<name>A0A285QEU9_9SPHN</name>
<dbReference type="OrthoDB" id="7352421at2"/>
<evidence type="ECO:0000313" key="3">
    <source>
        <dbReference type="Proteomes" id="UP000219494"/>
    </source>
</evidence>
<organism evidence="2 3">
    <name type="scientific">Sphingomonas guangdongensis</name>
    <dbReference type="NCBI Taxonomy" id="1141890"/>
    <lineage>
        <taxon>Bacteria</taxon>
        <taxon>Pseudomonadati</taxon>
        <taxon>Pseudomonadota</taxon>
        <taxon>Alphaproteobacteria</taxon>
        <taxon>Sphingomonadales</taxon>
        <taxon>Sphingomonadaceae</taxon>
        <taxon>Sphingomonas</taxon>
    </lineage>
</organism>